<gene>
    <name evidence="1" type="primary">POLR2K</name>
    <name evidence="1" type="ORF">DSO57_1011765</name>
</gene>
<keyword evidence="1" id="KW-0240">DNA-directed RNA polymerase</keyword>
<evidence type="ECO:0000313" key="2">
    <source>
        <dbReference type="Proteomes" id="UP001165960"/>
    </source>
</evidence>
<name>A0ACC2SVK9_9FUNG</name>
<evidence type="ECO:0000313" key="1">
    <source>
        <dbReference type="EMBL" id="KAJ9066216.1"/>
    </source>
</evidence>
<dbReference type="EMBL" id="QTSX02004301">
    <property type="protein sequence ID" value="KAJ9066216.1"/>
    <property type="molecule type" value="Genomic_DNA"/>
</dbReference>
<comment type="caution">
    <text evidence="1">The sequence shown here is derived from an EMBL/GenBank/DDBJ whole genome shotgun (WGS) entry which is preliminary data.</text>
</comment>
<proteinExistence type="predicted"/>
<protein>
    <submittedName>
        <fullName evidence="1">DNA-directed RNA polymerases I, II, and III subunit RPABC4</fullName>
    </submittedName>
</protein>
<reference evidence="1" key="1">
    <citation type="submission" date="2022-04" db="EMBL/GenBank/DDBJ databases">
        <title>Genome of the entomopathogenic fungus Entomophthora muscae.</title>
        <authorList>
            <person name="Elya C."/>
            <person name="Lovett B.R."/>
            <person name="Lee E."/>
            <person name="Macias A.M."/>
            <person name="Hajek A.E."/>
            <person name="De Bivort B.L."/>
            <person name="Kasson M.T."/>
            <person name="De Fine Licht H.H."/>
            <person name="Stajich J.E."/>
        </authorList>
    </citation>
    <scope>NUCLEOTIDE SEQUENCE</scope>
    <source>
        <strain evidence="1">Berkeley</strain>
    </source>
</reference>
<keyword evidence="2" id="KW-1185">Reference proteome</keyword>
<sequence length="69" mass="7886">MNSVPATSSGNSYLVDIPAGLNPEHFKYDCSQCGEETTLRTRDQIRCLQCGCRVLFKKRTKRMVQFEAR</sequence>
<dbReference type="Proteomes" id="UP001165960">
    <property type="component" value="Unassembled WGS sequence"/>
</dbReference>
<keyword evidence="1" id="KW-0804">Transcription</keyword>
<organism evidence="1 2">
    <name type="scientific">Entomophthora muscae</name>
    <dbReference type="NCBI Taxonomy" id="34485"/>
    <lineage>
        <taxon>Eukaryota</taxon>
        <taxon>Fungi</taxon>
        <taxon>Fungi incertae sedis</taxon>
        <taxon>Zoopagomycota</taxon>
        <taxon>Entomophthoromycotina</taxon>
        <taxon>Entomophthoromycetes</taxon>
        <taxon>Entomophthorales</taxon>
        <taxon>Entomophthoraceae</taxon>
        <taxon>Entomophthora</taxon>
    </lineage>
</organism>
<accession>A0ACC2SVK9</accession>